<reference evidence="2 3" key="1">
    <citation type="submission" date="2024-03" db="EMBL/GenBank/DDBJ databases">
        <authorList>
            <person name="Martinez-Hernandez J."/>
        </authorList>
    </citation>
    <scope>NUCLEOTIDE SEQUENCE [LARGE SCALE GENOMIC DNA]</scope>
</reference>
<keyword evidence="3" id="KW-1185">Reference proteome</keyword>
<dbReference type="AlphaFoldDB" id="A0AAV1YFZ8"/>
<evidence type="ECO:0000313" key="2">
    <source>
        <dbReference type="EMBL" id="CAL0332778.1"/>
    </source>
</evidence>
<organism evidence="2 3">
    <name type="scientific">Lupinus luteus</name>
    <name type="common">European yellow lupine</name>
    <dbReference type="NCBI Taxonomy" id="3873"/>
    <lineage>
        <taxon>Eukaryota</taxon>
        <taxon>Viridiplantae</taxon>
        <taxon>Streptophyta</taxon>
        <taxon>Embryophyta</taxon>
        <taxon>Tracheophyta</taxon>
        <taxon>Spermatophyta</taxon>
        <taxon>Magnoliopsida</taxon>
        <taxon>eudicotyledons</taxon>
        <taxon>Gunneridae</taxon>
        <taxon>Pentapetalae</taxon>
        <taxon>rosids</taxon>
        <taxon>fabids</taxon>
        <taxon>Fabales</taxon>
        <taxon>Fabaceae</taxon>
        <taxon>Papilionoideae</taxon>
        <taxon>50 kb inversion clade</taxon>
        <taxon>genistoids sensu lato</taxon>
        <taxon>core genistoids</taxon>
        <taxon>Genisteae</taxon>
        <taxon>Lupinus</taxon>
    </lineage>
</organism>
<evidence type="ECO:0000256" key="1">
    <source>
        <dbReference type="SAM" id="MobiDB-lite"/>
    </source>
</evidence>
<feature type="region of interest" description="Disordered" evidence="1">
    <location>
        <begin position="1"/>
        <end position="21"/>
    </location>
</feature>
<evidence type="ECO:0000313" key="3">
    <source>
        <dbReference type="Proteomes" id="UP001497480"/>
    </source>
</evidence>
<sequence>MDLSPHEHHGDEDNDGGSHCEGTWDVKEIEFAYGGSTCGDVETASVPAKLKGYRVGILQCSGHWKIG</sequence>
<gene>
    <name evidence="2" type="ORF">LLUT_LOCUS33838</name>
</gene>
<name>A0AAV1YFZ8_LUPLU</name>
<dbReference type="Proteomes" id="UP001497480">
    <property type="component" value="Unassembled WGS sequence"/>
</dbReference>
<protein>
    <submittedName>
        <fullName evidence="2">Uncharacterized protein</fullName>
    </submittedName>
</protein>
<comment type="caution">
    <text evidence="2">The sequence shown here is derived from an EMBL/GenBank/DDBJ whole genome shotgun (WGS) entry which is preliminary data.</text>
</comment>
<dbReference type="EMBL" id="CAXHTB010000024">
    <property type="protein sequence ID" value="CAL0332778.1"/>
    <property type="molecule type" value="Genomic_DNA"/>
</dbReference>
<accession>A0AAV1YFZ8</accession>
<proteinExistence type="predicted"/>